<evidence type="ECO:0000313" key="1">
    <source>
        <dbReference type="EMBL" id="KAF3541147.1"/>
    </source>
</evidence>
<dbReference type="Proteomes" id="UP000712600">
    <property type="component" value="Unassembled WGS sequence"/>
</dbReference>
<proteinExistence type="predicted"/>
<evidence type="ECO:0000313" key="2">
    <source>
        <dbReference type="Proteomes" id="UP000712600"/>
    </source>
</evidence>
<gene>
    <name evidence="1" type="ORF">F2Q69_00019318</name>
</gene>
<comment type="caution">
    <text evidence="1">The sequence shown here is derived from an EMBL/GenBank/DDBJ whole genome shotgun (WGS) entry which is preliminary data.</text>
</comment>
<dbReference type="EMBL" id="QGKX02001290">
    <property type="protein sequence ID" value="KAF3541147.1"/>
    <property type="molecule type" value="Genomic_DNA"/>
</dbReference>
<organism evidence="1 2">
    <name type="scientific">Brassica cretica</name>
    <name type="common">Mustard</name>
    <dbReference type="NCBI Taxonomy" id="69181"/>
    <lineage>
        <taxon>Eukaryota</taxon>
        <taxon>Viridiplantae</taxon>
        <taxon>Streptophyta</taxon>
        <taxon>Embryophyta</taxon>
        <taxon>Tracheophyta</taxon>
        <taxon>Spermatophyta</taxon>
        <taxon>Magnoliopsida</taxon>
        <taxon>eudicotyledons</taxon>
        <taxon>Gunneridae</taxon>
        <taxon>Pentapetalae</taxon>
        <taxon>rosids</taxon>
        <taxon>malvids</taxon>
        <taxon>Brassicales</taxon>
        <taxon>Brassicaceae</taxon>
        <taxon>Brassiceae</taxon>
        <taxon>Brassica</taxon>
    </lineage>
</organism>
<protein>
    <submittedName>
        <fullName evidence="1">Uncharacterized protein</fullName>
    </submittedName>
</protein>
<reference evidence="1" key="1">
    <citation type="submission" date="2019-12" db="EMBL/GenBank/DDBJ databases">
        <title>Genome sequencing and annotation of Brassica cretica.</title>
        <authorList>
            <person name="Studholme D.J."/>
            <person name="Sarris P."/>
        </authorList>
    </citation>
    <scope>NUCLEOTIDE SEQUENCE</scope>
    <source>
        <strain evidence="1">PFS-109/04</strain>
        <tissue evidence="1">Leaf</tissue>
    </source>
</reference>
<name>A0A8S9QFT7_BRACR</name>
<sequence>MNGLEAVIVTNNDDQHQPPISTSAPMNVVAPARLGLKLIPEELDDYSDEYKEWEATVLLSSCQFFIT</sequence>
<accession>A0A8S9QFT7</accession>
<dbReference type="AlphaFoldDB" id="A0A8S9QFT7"/>